<comment type="similarity">
    <text evidence="2">Belongs to the 'phage' integrase family.</text>
</comment>
<dbReference type="Proteomes" id="UP000186102">
    <property type="component" value="Unassembled WGS sequence"/>
</dbReference>
<dbReference type="Pfam" id="PF02899">
    <property type="entry name" value="Phage_int_SAM_1"/>
    <property type="match status" value="1"/>
</dbReference>
<comment type="function">
    <text evidence="1">Site-specific tyrosine recombinase, which acts by catalyzing the cutting and rejoining of the recombining DNA molecules.</text>
</comment>
<evidence type="ECO:0000313" key="10">
    <source>
        <dbReference type="Proteomes" id="UP000186102"/>
    </source>
</evidence>
<dbReference type="InterPro" id="IPR050090">
    <property type="entry name" value="Tyrosine_recombinase_XerCD"/>
</dbReference>
<dbReference type="InterPro" id="IPR013762">
    <property type="entry name" value="Integrase-like_cat_sf"/>
</dbReference>
<dbReference type="InterPro" id="IPR010998">
    <property type="entry name" value="Integrase_recombinase_N"/>
</dbReference>
<evidence type="ECO:0000256" key="6">
    <source>
        <dbReference type="PROSITE-ProRule" id="PRU01248"/>
    </source>
</evidence>
<dbReference type="STRING" id="1888891.DSOL_5112"/>
<dbReference type="Pfam" id="PF00589">
    <property type="entry name" value="Phage_integrase"/>
    <property type="match status" value="1"/>
</dbReference>
<dbReference type="GO" id="GO:0003677">
    <property type="term" value="F:DNA binding"/>
    <property type="evidence" value="ECO:0007669"/>
    <property type="project" value="UniProtKB-UniRule"/>
</dbReference>
<dbReference type="PROSITE" id="PS51898">
    <property type="entry name" value="TYR_RECOMBINASE"/>
    <property type="match status" value="1"/>
</dbReference>
<dbReference type="InterPro" id="IPR004107">
    <property type="entry name" value="Integrase_SAM-like_N"/>
</dbReference>
<dbReference type="Gene3D" id="1.10.443.10">
    <property type="entry name" value="Intergrase catalytic core"/>
    <property type="match status" value="1"/>
</dbReference>
<keyword evidence="5" id="KW-0233">DNA recombination</keyword>
<dbReference type="PANTHER" id="PTHR30349:SF41">
    <property type="entry name" value="INTEGRASE_RECOMBINASE PROTEIN MJ0367-RELATED"/>
    <property type="match status" value="1"/>
</dbReference>
<sequence length="364" mass="42528">MGRFEVEAFLDTWGVSLNGFPVLQVNKFLMEYDNPNTAKRYAYNLKKYLEYLDRLGKNYTKASERDVKGFLMEITYSGSTVGQITKITQKSYKSVINEFYKFLINELNLEKEILVPQKSRSNQSFYYGQICLYLDSGEMKKVGNKGRSSGRKMWRFKAKRSYRKWYSEKEIEALATNFKSLRDQVIFLISVRLGCRITEVLTMKYEHYDWENKVVFVSESKTFTRHLAVDEDLDILIKKYCLTDRNEIESQVGVCDYLFLNKKGKYKGQPVHYHNFREILKGCAERAGMDAEKVITHAGRSTRAAEIAKMKRLGVPGVTDEYFIQTMGWSSMASAKPYLKMLDIDEMKAISKRISERRIILRRS</sequence>
<evidence type="ECO:0000256" key="3">
    <source>
        <dbReference type="ARBA" id="ARBA00022908"/>
    </source>
</evidence>
<dbReference type="GO" id="GO:0015074">
    <property type="term" value="P:DNA integration"/>
    <property type="evidence" value="ECO:0007669"/>
    <property type="project" value="UniProtKB-KW"/>
</dbReference>
<keyword evidence="4 6" id="KW-0238">DNA-binding</keyword>
<evidence type="ECO:0000256" key="4">
    <source>
        <dbReference type="ARBA" id="ARBA00023125"/>
    </source>
</evidence>
<keyword evidence="3" id="KW-0229">DNA integration</keyword>
<protein>
    <recommendedName>
        <fullName evidence="11">Site-specific recombinase XerD</fullName>
    </recommendedName>
</protein>
<dbReference type="Gene3D" id="1.10.150.130">
    <property type="match status" value="1"/>
</dbReference>
<dbReference type="CDD" id="cd00397">
    <property type="entry name" value="DNA_BRE_C"/>
    <property type="match status" value="1"/>
</dbReference>
<dbReference type="GO" id="GO:0006310">
    <property type="term" value="P:DNA recombination"/>
    <property type="evidence" value="ECO:0007669"/>
    <property type="project" value="UniProtKB-KW"/>
</dbReference>
<accession>A0A1Q8QFN0</accession>
<gene>
    <name evidence="9" type="ORF">DSOL_5112</name>
</gene>
<proteinExistence type="inferred from homology"/>
<dbReference type="PROSITE" id="PS51900">
    <property type="entry name" value="CB"/>
    <property type="match status" value="1"/>
</dbReference>
<dbReference type="OrthoDB" id="9766545at2"/>
<evidence type="ECO:0008006" key="11">
    <source>
        <dbReference type="Google" id="ProtNLM"/>
    </source>
</evidence>
<evidence type="ECO:0000256" key="1">
    <source>
        <dbReference type="ARBA" id="ARBA00003283"/>
    </source>
</evidence>
<evidence type="ECO:0000256" key="2">
    <source>
        <dbReference type="ARBA" id="ARBA00008857"/>
    </source>
</evidence>
<dbReference type="RefSeq" id="WP_075367350.1">
    <property type="nucleotide sequence ID" value="NZ_MLBF01000087.1"/>
</dbReference>
<dbReference type="SUPFAM" id="SSF56349">
    <property type="entry name" value="DNA breaking-rejoining enzymes"/>
    <property type="match status" value="1"/>
</dbReference>
<evidence type="ECO:0000313" key="9">
    <source>
        <dbReference type="EMBL" id="OLN26108.1"/>
    </source>
</evidence>
<evidence type="ECO:0000256" key="5">
    <source>
        <dbReference type="ARBA" id="ARBA00023172"/>
    </source>
</evidence>
<evidence type="ECO:0000259" key="8">
    <source>
        <dbReference type="PROSITE" id="PS51900"/>
    </source>
</evidence>
<dbReference type="AlphaFoldDB" id="A0A1Q8QFN0"/>
<dbReference type="EMBL" id="MLBF01000087">
    <property type="protein sequence ID" value="OLN26108.1"/>
    <property type="molecule type" value="Genomic_DNA"/>
</dbReference>
<dbReference type="PANTHER" id="PTHR30349">
    <property type="entry name" value="PHAGE INTEGRASE-RELATED"/>
    <property type="match status" value="1"/>
</dbReference>
<organism evidence="9 10">
    <name type="scientific">Desulfosporosinus metallidurans</name>
    <dbReference type="NCBI Taxonomy" id="1888891"/>
    <lineage>
        <taxon>Bacteria</taxon>
        <taxon>Bacillati</taxon>
        <taxon>Bacillota</taxon>
        <taxon>Clostridia</taxon>
        <taxon>Eubacteriales</taxon>
        <taxon>Desulfitobacteriaceae</taxon>
        <taxon>Desulfosporosinus</taxon>
    </lineage>
</organism>
<reference evidence="9 10" key="1">
    <citation type="submission" date="2016-09" db="EMBL/GenBank/DDBJ databases">
        <title>Complete genome of Desulfosporosinus sp. OL.</title>
        <authorList>
            <person name="Mardanov A."/>
            <person name="Beletsky A."/>
            <person name="Panova A."/>
            <person name="Karnachuk O."/>
            <person name="Ravin N."/>
        </authorList>
    </citation>
    <scope>NUCLEOTIDE SEQUENCE [LARGE SCALE GENOMIC DNA]</scope>
    <source>
        <strain evidence="9 10">OL</strain>
    </source>
</reference>
<keyword evidence="10" id="KW-1185">Reference proteome</keyword>
<dbReference type="InterPro" id="IPR044068">
    <property type="entry name" value="CB"/>
</dbReference>
<comment type="caution">
    <text evidence="9">The sequence shown here is derived from an EMBL/GenBank/DDBJ whole genome shotgun (WGS) entry which is preliminary data.</text>
</comment>
<evidence type="ECO:0000259" key="7">
    <source>
        <dbReference type="PROSITE" id="PS51898"/>
    </source>
</evidence>
<feature type="domain" description="Core-binding (CB)" evidence="8">
    <location>
        <begin position="23"/>
        <end position="104"/>
    </location>
</feature>
<feature type="domain" description="Tyr recombinase" evidence="7">
    <location>
        <begin position="161"/>
        <end position="352"/>
    </location>
</feature>
<dbReference type="InterPro" id="IPR002104">
    <property type="entry name" value="Integrase_catalytic"/>
</dbReference>
<name>A0A1Q8QFN0_9FIRM</name>
<dbReference type="InterPro" id="IPR011010">
    <property type="entry name" value="DNA_brk_join_enz"/>
</dbReference>